<name>A0A0A9G2B6_ARUDO</name>
<dbReference type="EMBL" id="GBRH01181215">
    <property type="protein sequence ID" value="JAE16681.1"/>
    <property type="molecule type" value="Transcribed_RNA"/>
</dbReference>
<feature type="compositionally biased region" description="Basic residues" evidence="1">
    <location>
        <begin position="74"/>
        <end position="84"/>
    </location>
</feature>
<reference evidence="2" key="1">
    <citation type="submission" date="2014-09" db="EMBL/GenBank/DDBJ databases">
        <authorList>
            <person name="Magalhaes I.L.F."/>
            <person name="Oliveira U."/>
            <person name="Santos F.R."/>
            <person name="Vidigal T.H.D.A."/>
            <person name="Brescovit A.D."/>
            <person name="Santos A.J."/>
        </authorList>
    </citation>
    <scope>NUCLEOTIDE SEQUENCE</scope>
    <source>
        <tissue evidence="2">Shoot tissue taken approximately 20 cm above the soil surface</tissue>
    </source>
</reference>
<evidence type="ECO:0000313" key="2">
    <source>
        <dbReference type="EMBL" id="JAE16681.1"/>
    </source>
</evidence>
<dbReference type="AlphaFoldDB" id="A0A0A9G2B6"/>
<sequence length="98" mass="9864">MLIQGQRRQPVGVVGGIADAVGEGEEAVELPAAGGGGRCQQGRHGRVGPGPARVLAVAVLLGGGGARRGGAGPARRRCRRRGRGQRGPAAGAGEERRR</sequence>
<reference evidence="2" key="2">
    <citation type="journal article" date="2015" name="Data Brief">
        <title>Shoot transcriptome of the giant reed, Arundo donax.</title>
        <authorList>
            <person name="Barrero R.A."/>
            <person name="Guerrero F.D."/>
            <person name="Moolhuijzen P."/>
            <person name="Goolsby J.A."/>
            <person name="Tidwell J."/>
            <person name="Bellgard S.E."/>
            <person name="Bellgard M.I."/>
        </authorList>
    </citation>
    <scope>NUCLEOTIDE SEQUENCE</scope>
    <source>
        <tissue evidence="2">Shoot tissue taken approximately 20 cm above the soil surface</tissue>
    </source>
</reference>
<proteinExistence type="predicted"/>
<organism evidence="2">
    <name type="scientific">Arundo donax</name>
    <name type="common">Giant reed</name>
    <name type="synonym">Donax arundinaceus</name>
    <dbReference type="NCBI Taxonomy" id="35708"/>
    <lineage>
        <taxon>Eukaryota</taxon>
        <taxon>Viridiplantae</taxon>
        <taxon>Streptophyta</taxon>
        <taxon>Embryophyta</taxon>
        <taxon>Tracheophyta</taxon>
        <taxon>Spermatophyta</taxon>
        <taxon>Magnoliopsida</taxon>
        <taxon>Liliopsida</taxon>
        <taxon>Poales</taxon>
        <taxon>Poaceae</taxon>
        <taxon>PACMAD clade</taxon>
        <taxon>Arundinoideae</taxon>
        <taxon>Arundineae</taxon>
        <taxon>Arundo</taxon>
    </lineage>
</organism>
<evidence type="ECO:0000256" key="1">
    <source>
        <dbReference type="SAM" id="MobiDB-lite"/>
    </source>
</evidence>
<accession>A0A0A9G2B6</accession>
<feature type="region of interest" description="Disordered" evidence="1">
    <location>
        <begin position="65"/>
        <end position="98"/>
    </location>
</feature>
<protein>
    <submittedName>
        <fullName evidence="2">Uncharacterized protein</fullName>
    </submittedName>
</protein>